<name>A0A445AMU8_ARAHY</name>
<dbReference type="InterPro" id="IPR044824">
    <property type="entry name" value="MAIN-like"/>
</dbReference>
<dbReference type="AlphaFoldDB" id="A0A445AMU8"/>
<accession>A0A445AMU8</accession>
<dbReference type="PANTHER" id="PTHR46033:SF8">
    <property type="entry name" value="PROTEIN MAINTENANCE OF MERISTEMS-LIKE"/>
    <property type="match status" value="1"/>
</dbReference>
<protein>
    <recommendedName>
        <fullName evidence="1">Aminotransferase-like plant mobile domain-containing protein</fullName>
    </recommendedName>
</protein>
<evidence type="ECO:0000313" key="2">
    <source>
        <dbReference type="EMBL" id="RYR27758.1"/>
    </source>
</evidence>
<dbReference type="Proteomes" id="UP000289738">
    <property type="component" value="Chromosome B01"/>
</dbReference>
<reference evidence="2 3" key="1">
    <citation type="submission" date="2019-01" db="EMBL/GenBank/DDBJ databases">
        <title>Sequencing of cultivated peanut Arachis hypogaea provides insights into genome evolution and oil improvement.</title>
        <authorList>
            <person name="Chen X."/>
        </authorList>
    </citation>
    <scope>NUCLEOTIDE SEQUENCE [LARGE SCALE GENOMIC DNA]</scope>
    <source>
        <strain evidence="3">cv. Fuhuasheng</strain>
        <tissue evidence="2">Leaves</tissue>
    </source>
</reference>
<comment type="caution">
    <text evidence="2">The sequence shown here is derived from an EMBL/GenBank/DDBJ whole genome shotgun (WGS) entry which is preliminary data.</text>
</comment>
<dbReference type="PANTHER" id="PTHR46033">
    <property type="entry name" value="PROTEIN MAIN-LIKE 2"/>
    <property type="match status" value="1"/>
</dbReference>
<keyword evidence="3" id="KW-1185">Reference proteome</keyword>
<sequence length="136" mass="14901">MQLIGGILFPDASDFWVHIWWLPLLEDLGTCGGLSWDSAVLAWLYRQMYRATKHGQCNLGGCVSLLLSWAYHHIPLLWPDGFASPMRVTDLMTQAAPLLPVMLNVIHVVTNPGADGATSLDSHHSWVGLNTGPVIG</sequence>
<organism evidence="2 3">
    <name type="scientific">Arachis hypogaea</name>
    <name type="common">Peanut</name>
    <dbReference type="NCBI Taxonomy" id="3818"/>
    <lineage>
        <taxon>Eukaryota</taxon>
        <taxon>Viridiplantae</taxon>
        <taxon>Streptophyta</taxon>
        <taxon>Embryophyta</taxon>
        <taxon>Tracheophyta</taxon>
        <taxon>Spermatophyta</taxon>
        <taxon>Magnoliopsida</taxon>
        <taxon>eudicotyledons</taxon>
        <taxon>Gunneridae</taxon>
        <taxon>Pentapetalae</taxon>
        <taxon>rosids</taxon>
        <taxon>fabids</taxon>
        <taxon>Fabales</taxon>
        <taxon>Fabaceae</taxon>
        <taxon>Papilionoideae</taxon>
        <taxon>50 kb inversion clade</taxon>
        <taxon>dalbergioids sensu lato</taxon>
        <taxon>Dalbergieae</taxon>
        <taxon>Pterocarpus clade</taxon>
        <taxon>Arachis</taxon>
    </lineage>
</organism>
<evidence type="ECO:0000259" key="1">
    <source>
        <dbReference type="Pfam" id="PF10536"/>
    </source>
</evidence>
<dbReference type="GO" id="GO:0010073">
    <property type="term" value="P:meristem maintenance"/>
    <property type="evidence" value="ECO:0007669"/>
    <property type="project" value="InterPro"/>
</dbReference>
<feature type="domain" description="Aminotransferase-like plant mobile" evidence="1">
    <location>
        <begin position="2"/>
        <end position="81"/>
    </location>
</feature>
<evidence type="ECO:0000313" key="3">
    <source>
        <dbReference type="Proteomes" id="UP000289738"/>
    </source>
</evidence>
<dbReference type="EMBL" id="SDMP01000011">
    <property type="protein sequence ID" value="RYR27758.1"/>
    <property type="molecule type" value="Genomic_DNA"/>
</dbReference>
<proteinExistence type="predicted"/>
<gene>
    <name evidence="2" type="ORF">Ahy_B01g051801</name>
</gene>
<dbReference type="InterPro" id="IPR019557">
    <property type="entry name" value="AminoTfrase-like_pln_mobile"/>
</dbReference>
<dbReference type="Pfam" id="PF10536">
    <property type="entry name" value="PMD"/>
    <property type="match status" value="1"/>
</dbReference>